<dbReference type="VEuPathDB" id="ToxoDB:TGDOM2_229405"/>
<keyword evidence="3 8" id="KW-0479">Metal-binding</keyword>
<dbReference type="SUPFAM" id="SSF81324">
    <property type="entry name" value="Voltage-gated potassium channels"/>
    <property type="match status" value="1"/>
</dbReference>
<dbReference type="InterPro" id="IPR023088">
    <property type="entry name" value="PDEase"/>
</dbReference>
<evidence type="ECO:0000256" key="4">
    <source>
        <dbReference type="ARBA" id="ARBA00022801"/>
    </source>
</evidence>
<feature type="region of interest" description="Disordered" evidence="9">
    <location>
        <begin position="971"/>
        <end position="1037"/>
    </location>
</feature>
<feature type="domain" description="PDEase" evidence="11">
    <location>
        <begin position="633"/>
        <end position="974"/>
    </location>
</feature>
<dbReference type="EMBL" id="AHZU02000138">
    <property type="protein sequence ID" value="KFG48027.1"/>
    <property type="molecule type" value="Genomic_DNA"/>
</dbReference>
<dbReference type="GO" id="GO:0046872">
    <property type="term" value="F:metal ion binding"/>
    <property type="evidence" value="ECO:0007669"/>
    <property type="project" value="UniProtKB-KW"/>
</dbReference>
<feature type="binding site" evidence="8">
    <location>
        <position position="767"/>
    </location>
    <ligand>
        <name>Zn(2+)</name>
        <dbReference type="ChEBI" id="CHEBI:29105"/>
        <label>1</label>
    </ligand>
</feature>
<feature type="transmembrane region" description="Helical" evidence="10">
    <location>
        <begin position="449"/>
        <end position="470"/>
    </location>
</feature>
<evidence type="ECO:0000256" key="10">
    <source>
        <dbReference type="SAM" id="Phobius"/>
    </source>
</evidence>
<comment type="caution">
    <text evidence="12">The sequence shown here is derived from an EMBL/GenBank/DDBJ whole genome shotgun (WGS) entry which is preliminary data.</text>
</comment>
<reference evidence="12 13" key="1">
    <citation type="submission" date="2014-02" db="EMBL/GenBank/DDBJ databases">
        <authorList>
            <person name="Sibley D."/>
            <person name="Venepally P."/>
            <person name="Karamycheva S."/>
            <person name="Hadjithomas M."/>
            <person name="Khan A."/>
            <person name="Brunk B."/>
            <person name="Roos D."/>
            <person name="Caler E."/>
            <person name="Lorenzi H."/>
        </authorList>
    </citation>
    <scope>NUCLEOTIDE SEQUENCE [LARGE SCALE GENOMIC DNA]</scope>
    <source>
        <strain evidence="12 13">GAB2-2007-GAL-DOM2</strain>
    </source>
</reference>
<dbReference type="GO" id="GO:0004114">
    <property type="term" value="F:3',5'-cyclic-nucleotide phosphodiesterase activity"/>
    <property type="evidence" value="ECO:0007669"/>
    <property type="project" value="UniProtKB-EC"/>
</dbReference>
<evidence type="ECO:0000256" key="6">
    <source>
        <dbReference type="ARBA" id="ARBA00023136"/>
    </source>
</evidence>
<dbReference type="InterPro" id="IPR027359">
    <property type="entry name" value="Volt_channel_dom_sf"/>
</dbReference>
<keyword evidence="2 10" id="KW-0812">Transmembrane</keyword>
<dbReference type="Pfam" id="PF00233">
    <property type="entry name" value="PDEase_I"/>
    <property type="match status" value="1"/>
</dbReference>
<evidence type="ECO:0000256" key="1">
    <source>
        <dbReference type="ARBA" id="ARBA00004141"/>
    </source>
</evidence>
<dbReference type="Gene3D" id="1.10.1300.10">
    <property type="entry name" value="3'5'-cyclic nucleotide phosphodiesterase, catalytic domain"/>
    <property type="match status" value="1"/>
</dbReference>
<dbReference type="AlphaFoldDB" id="A0A086KUF9"/>
<feature type="transmembrane region" description="Helical" evidence="10">
    <location>
        <begin position="50"/>
        <end position="69"/>
    </location>
</feature>
<dbReference type="EC" id="3.1.4.17" evidence="12"/>
<feature type="compositionally biased region" description="Basic and acidic residues" evidence="9">
    <location>
        <begin position="971"/>
        <end position="982"/>
    </location>
</feature>
<dbReference type="GO" id="GO:0007165">
    <property type="term" value="P:signal transduction"/>
    <property type="evidence" value="ECO:0007669"/>
    <property type="project" value="InterPro"/>
</dbReference>
<dbReference type="PROSITE" id="PS51845">
    <property type="entry name" value="PDEASE_I_2"/>
    <property type="match status" value="1"/>
</dbReference>
<evidence type="ECO:0000256" key="7">
    <source>
        <dbReference type="PIRSR" id="PIRSR623088-1"/>
    </source>
</evidence>
<comment type="subcellular location">
    <subcellularLocation>
        <location evidence="1">Membrane</location>
        <topology evidence="1">Multi-pass membrane protein</topology>
    </subcellularLocation>
</comment>
<evidence type="ECO:0000259" key="11">
    <source>
        <dbReference type="PROSITE" id="PS51845"/>
    </source>
</evidence>
<keyword evidence="6 10" id="KW-0472">Membrane</keyword>
<feature type="transmembrane region" description="Helical" evidence="10">
    <location>
        <begin position="345"/>
        <end position="369"/>
    </location>
</feature>
<evidence type="ECO:0000256" key="2">
    <source>
        <dbReference type="ARBA" id="ARBA00022692"/>
    </source>
</evidence>
<evidence type="ECO:0000313" key="13">
    <source>
        <dbReference type="Proteomes" id="UP000028837"/>
    </source>
</evidence>
<dbReference type="Proteomes" id="UP000028837">
    <property type="component" value="Unassembled WGS sequence"/>
</dbReference>
<feature type="active site" description="Proton donor" evidence="7">
    <location>
        <position position="724"/>
    </location>
</feature>
<dbReference type="Gene3D" id="1.20.120.350">
    <property type="entry name" value="Voltage-gated potassium channels. Chain C"/>
    <property type="match status" value="1"/>
</dbReference>
<organism evidence="12 13">
    <name type="scientific">Toxoplasma gondii GAB2-2007-GAL-DOM2</name>
    <dbReference type="NCBI Taxonomy" id="1130820"/>
    <lineage>
        <taxon>Eukaryota</taxon>
        <taxon>Sar</taxon>
        <taxon>Alveolata</taxon>
        <taxon>Apicomplexa</taxon>
        <taxon>Conoidasida</taxon>
        <taxon>Coccidia</taxon>
        <taxon>Eucoccidiorida</taxon>
        <taxon>Eimeriorina</taxon>
        <taxon>Sarcocystidae</taxon>
        <taxon>Toxoplasma</taxon>
    </lineage>
</organism>
<dbReference type="SMR" id="A0A086KUF9"/>
<proteinExistence type="predicted"/>
<evidence type="ECO:0000313" key="12">
    <source>
        <dbReference type="EMBL" id="KFG48027.1"/>
    </source>
</evidence>
<name>A0A086KUF9_TOXGO</name>
<dbReference type="GO" id="GO:0005216">
    <property type="term" value="F:monoatomic ion channel activity"/>
    <property type="evidence" value="ECO:0007669"/>
    <property type="project" value="InterPro"/>
</dbReference>
<keyword evidence="4 12" id="KW-0378">Hydrolase</keyword>
<dbReference type="InterPro" id="IPR036971">
    <property type="entry name" value="PDEase_catalytic_dom_sf"/>
</dbReference>
<dbReference type="Pfam" id="PF00520">
    <property type="entry name" value="Ion_trans"/>
    <property type="match status" value="1"/>
</dbReference>
<dbReference type="SUPFAM" id="SSF109604">
    <property type="entry name" value="HD-domain/PDEase-like"/>
    <property type="match status" value="1"/>
</dbReference>
<gene>
    <name evidence="12" type="ORF">TGDOM2_229405</name>
</gene>
<dbReference type="OrthoDB" id="342865at2759"/>
<keyword evidence="5 10" id="KW-1133">Transmembrane helix</keyword>
<feature type="transmembrane region" description="Helical" evidence="10">
    <location>
        <begin position="413"/>
        <end position="437"/>
    </location>
</feature>
<feature type="binding site" evidence="8">
    <location>
        <position position="767"/>
    </location>
    <ligand>
        <name>Zn(2+)</name>
        <dbReference type="ChEBI" id="CHEBI:29105"/>
        <label>2</label>
    </ligand>
</feature>
<dbReference type="InterPro" id="IPR002073">
    <property type="entry name" value="PDEase_catalytic_dom"/>
</dbReference>
<dbReference type="InterPro" id="IPR005821">
    <property type="entry name" value="Ion_trans_dom"/>
</dbReference>
<evidence type="ECO:0000256" key="3">
    <source>
        <dbReference type="ARBA" id="ARBA00022723"/>
    </source>
</evidence>
<evidence type="ECO:0000256" key="5">
    <source>
        <dbReference type="ARBA" id="ARBA00022989"/>
    </source>
</evidence>
<evidence type="ECO:0000256" key="9">
    <source>
        <dbReference type="SAM" id="MobiDB-lite"/>
    </source>
</evidence>
<protein>
    <submittedName>
        <fullName evidence="12">3'5'-cyclic nucleotide phosphodiesterase domain-containing protein</fullName>
        <ecNumber evidence="12">3.1.4.17</ecNumber>
    </submittedName>
</protein>
<feature type="transmembrane region" description="Helical" evidence="10">
    <location>
        <begin position="482"/>
        <end position="503"/>
    </location>
</feature>
<evidence type="ECO:0000256" key="8">
    <source>
        <dbReference type="PIRSR" id="PIRSR623088-3"/>
    </source>
</evidence>
<feature type="transmembrane region" description="Helical" evidence="10">
    <location>
        <begin position="312"/>
        <end position="333"/>
    </location>
</feature>
<sequence>MWFYSYLRHPNDVPSLCTHIRSSNIFLRLGPQYYLPEDERKSLFVRTCHLLYYLASLLFLTTLTTYTAIKIPSSPSTTTELLSQLFPFNSIDDCNERLSCKVDCVLYAFPDLNCAKDDGSLLTFGGNSYSSLYFYHYPGKDVPLQKEARTAWERCYQIMRETTGRLQFLQQDRETVERTHTCFAGCKTNGAVTFTQKLTDGTPVVFDSGTDWLQMAPAGSLPQDTRPACNPSEPPSLLCVEPTDECQHVTLRYQVCIGDTAFCFDIVRILITIALGVVWNVVLDAFVVWAMSIDDSDPQNLGRVASKCGLQIIATAIIVSSFFCLVASMTRILSMDANIARHGTLWTSFVLVIIIDQLFSFLFSVLIWYAMLRRCGRQLPDESRFQYKIHPSPVLVKLKKATRKIVNYNGFEMFFTMLLGWMVVDLTCRMILCQFFFDETAFLNQADRILEVVDFIILILFIVEICLRIAADGLKIYFSDPINCIDFFLVFFGFGIRIVDFFIQINKGIGNVLFIMRLVRLYRLHRPPTGSLAIGKKEVFTSRVERIIAVLNKALEIEELTTREKDSLKWLIQTISSGKLYEMGSEEKKKTDSHVQAWISIISTQSQSANQMADDMENILLERVKQMTKAGDAETDMPAVLQLEYGIDVSLDHAIEGYLANNLITWNFDVFRFHVIAGRAALPKLFVRCLQHQEVCSLFNLKIENMLRFAMELEKTSFSTTPFHNSIRSAEVLQAMHLFLAFFDTQIKGFFNSREILAALLAAVVWDYQHPGFSSAFLIKTQHAIAIRYNDRNVLEHHHVAAAFSLMQKLGENDPLLAFPEDQYIALRKIIIQLSQSGSRSNQTACLSLLKTKLQQAEFPRSITEDKNIILCNLMNAANYSFLGRPLQLYLQWSQKYMEELFMQGDRELELDMPITKNCDRHTTSEAVVQLGLIDGWAIPIYTTLAQTVPKLNAIVVSHLRRNRLHWLDEQQEEDKSKEKQTKVTPIKRYSKTKQGSTEATGNGELSKPEATTIEIADGTAGVPELRANANPLSEVD</sequence>
<dbReference type="GO" id="GO:0016020">
    <property type="term" value="C:membrane"/>
    <property type="evidence" value="ECO:0007669"/>
    <property type="project" value="UniProtKB-SubCell"/>
</dbReference>
<accession>A0A086KUF9</accession>
<dbReference type="PRINTS" id="PR00387">
    <property type="entry name" value="PDIESTERASE1"/>
</dbReference>
<feature type="transmembrane region" description="Helical" evidence="10">
    <location>
        <begin position="269"/>
        <end position="291"/>
    </location>
</feature>
<dbReference type="PANTHER" id="PTHR11347">
    <property type="entry name" value="CYCLIC NUCLEOTIDE PHOSPHODIESTERASE"/>
    <property type="match status" value="1"/>
</dbReference>